<gene>
    <name evidence="1" type="ORF">BD311DRAFT_62256</name>
</gene>
<name>A0A4V2JZ60_9APHY</name>
<evidence type="ECO:0000313" key="1">
    <source>
        <dbReference type="EMBL" id="TBU23783.1"/>
    </source>
</evidence>
<reference evidence="1" key="1">
    <citation type="submission" date="2019-01" db="EMBL/GenBank/DDBJ databases">
        <title>Draft genome sequences of three monokaryotic isolates of the white-rot basidiomycete fungus Dichomitus squalens.</title>
        <authorList>
            <consortium name="DOE Joint Genome Institute"/>
            <person name="Lopez S.C."/>
            <person name="Andreopoulos B."/>
            <person name="Pangilinan J."/>
            <person name="Lipzen A."/>
            <person name="Riley R."/>
            <person name="Ahrendt S."/>
            <person name="Ng V."/>
            <person name="Barry K."/>
            <person name="Daum C."/>
            <person name="Grigoriev I.V."/>
            <person name="Hilden K.S."/>
            <person name="Makela M.R."/>
            <person name="de Vries R.P."/>
        </authorList>
    </citation>
    <scope>NUCLEOTIDE SEQUENCE [LARGE SCALE GENOMIC DNA]</scope>
    <source>
        <strain evidence="1">OM18370.1</strain>
    </source>
</reference>
<sequence length="113" mass="12876">MNPRKVSRSRCQAAKLWMSRLDKSLRGRHCTLIVLDQFDLFAPRYRRLVVCFTSGLALFARSRKHSTLSVSSMKTPRMPTCVVYLGYHPLFSYYSSPSEPPCSLSSRVAYPPG</sequence>
<organism evidence="1">
    <name type="scientific">Dichomitus squalens</name>
    <dbReference type="NCBI Taxonomy" id="114155"/>
    <lineage>
        <taxon>Eukaryota</taxon>
        <taxon>Fungi</taxon>
        <taxon>Dikarya</taxon>
        <taxon>Basidiomycota</taxon>
        <taxon>Agaricomycotina</taxon>
        <taxon>Agaricomycetes</taxon>
        <taxon>Polyporales</taxon>
        <taxon>Polyporaceae</taxon>
        <taxon>Dichomitus</taxon>
    </lineage>
</organism>
<dbReference type="Proteomes" id="UP000292957">
    <property type="component" value="Unassembled WGS sequence"/>
</dbReference>
<dbReference type="AlphaFoldDB" id="A0A4V2JZ60"/>
<proteinExistence type="predicted"/>
<dbReference type="EMBL" id="ML143495">
    <property type="protein sequence ID" value="TBU23783.1"/>
    <property type="molecule type" value="Genomic_DNA"/>
</dbReference>
<accession>A0A4V2JZ60</accession>
<protein>
    <submittedName>
        <fullName evidence="1">Uncharacterized protein</fullName>
    </submittedName>
</protein>